<accession>A0A8X6YMQ2</accession>
<dbReference type="Proteomes" id="UP000886998">
    <property type="component" value="Unassembled WGS sequence"/>
</dbReference>
<reference evidence="2" key="1">
    <citation type="submission" date="2020-08" db="EMBL/GenBank/DDBJ databases">
        <title>Multicomponent nature underlies the extraordinary mechanical properties of spider dragline silk.</title>
        <authorList>
            <person name="Kono N."/>
            <person name="Nakamura H."/>
            <person name="Mori M."/>
            <person name="Yoshida Y."/>
            <person name="Ohtoshi R."/>
            <person name="Malay A.D."/>
            <person name="Moran D.A.P."/>
            <person name="Tomita M."/>
            <person name="Numata K."/>
            <person name="Arakawa K."/>
        </authorList>
    </citation>
    <scope>NUCLEOTIDE SEQUENCE</scope>
</reference>
<gene>
    <name evidence="2" type="ORF">TNIN_148831</name>
</gene>
<evidence type="ECO:0000313" key="3">
    <source>
        <dbReference type="Proteomes" id="UP000886998"/>
    </source>
</evidence>
<dbReference type="AlphaFoldDB" id="A0A8X6YMQ2"/>
<name>A0A8X6YMQ2_9ARAC</name>
<dbReference type="OrthoDB" id="6427810at2759"/>
<feature type="region of interest" description="Disordered" evidence="1">
    <location>
        <begin position="23"/>
        <end position="45"/>
    </location>
</feature>
<proteinExistence type="predicted"/>
<evidence type="ECO:0000256" key="1">
    <source>
        <dbReference type="SAM" id="MobiDB-lite"/>
    </source>
</evidence>
<evidence type="ECO:0000313" key="2">
    <source>
        <dbReference type="EMBL" id="GFY74394.1"/>
    </source>
</evidence>
<sequence>MCICGLLLYQRFRKSTSSRYSSRADLLTRPTVTTPQNQGNTDLNPRTYMRQFSYNEFRGSGGNRDVPPAYGAVVEQNQLSILLEDRISTLKLLGVRS</sequence>
<organism evidence="2 3">
    <name type="scientific">Trichonephila inaurata madagascariensis</name>
    <dbReference type="NCBI Taxonomy" id="2747483"/>
    <lineage>
        <taxon>Eukaryota</taxon>
        <taxon>Metazoa</taxon>
        <taxon>Ecdysozoa</taxon>
        <taxon>Arthropoda</taxon>
        <taxon>Chelicerata</taxon>
        <taxon>Arachnida</taxon>
        <taxon>Araneae</taxon>
        <taxon>Araneomorphae</taxon>
        <taxon>Entelegynae</taxon>
        <taxon>Araneoidea</taxon>
        <taxon>Nephilidae</taxon>
        <taxon>Trichonephila</taxon>
        <taxon>Trichonephila inaurata</taxon>
    </lineage>
</organism>
<comment type="caution">
    <text evidence="2">The sequence shown here is derived from an EMBL/GenBank/DDBJ whole genome shotgun (WGS) entry which is preliminary data.</text>
</comment>
<keyword evidence="3" id="KW-1185">Reference proteome</keyword>
<feature type="compositionally biased region" description="Polar residues" evidence="1">
    <location>
        <begin position="30"/>
        <end position="45"/>
    </location>
</feature>
<dbReference type="EMBL" id="BMAV01020712">
    <property type="protein sequence ID" value="GFY74394.1"/>
    <property type="molecule type" value="Genomic_DNA"/>
</dbReference>
<protein>
    <submittedName>
        <fullName evidence="2">Uncharacterized protein</fullName>
    </submittedName>
</protein>